<dbReference type="InterPro" id="IPR043502">
    <property type="entry name" value="DNA/RNA_pol_sf"/>
</dbReference>
<dbReference type="Proteomes" id="UP000694427">
    <property type="component" value="Unplaced"/>
</dbReference>
<dbReference type="PANTHER" id="PTHR33332">
    <property type="entry name" value="REVERSE TRANSCRIPTASE DOMAIN-CONTAINING PROTEIN"/>
    <property type="match status" value="1"/>
</dbReference>
<dbReference type="Ensembl" id="ENSCCRT00010033936.1">
    <property type="protein sequence ID" value="ENSCCRP00010030909.1"/>
    <property type="gene ID" value="ENSCCRG00010013218.1"/>
</dbReference>
<accession>A0A8C1JD21</accession>
<evidence type="ECO:0000313" key="3">
    <source>
        <dbReference type="Proteomes" id="UP000694427"/>
    </source>
</evidence>
<dbReference type="InterPro" id="IPR000477">
    <property type="entry name" value="RT_dom"/>
</dbReference>
<dbReference type="AlphaFoldDB" id="A0A8C1JD21"/>
<protein>
    <recommendedName>
        <fullName evidence="1">Reverse transcriptase domain-containing protein</fullName>
    </recommendedName>
</protein>
<organism evidence="2 3">
    <name type="scientific">Cyprinus carpio</name>
    <name type="common">Common carp</name>
    <dbReference type="NCBI Taxonomy" id="7962"/>
    <lineage>
        <taxon>Eukaryota</taxon>
        <taxon>Metazoa</taxon>
        <taxon>Chordata</taxon>
        <taxon>Craniata</taxon>
        <taxon>Vertebrata</taxon>
        <taxon>Euteleostomi</taxon>
        <taxon>Actinopterygii</taxon>
        <taxon>Neopterygii</taxon>
        <taxon>Teleostei</taxon>
        <taxon>Ostariophysi</taxon>
        <taxon>Cypriniformes</taxon>
        <taxon>Cyprinidae</taxon>
        <taxon>Cyprininae</taxon>
        <taxon>Cyprinus</taxon>
    </lineage>
</organism>
<sequence>MFVKTHKDSLTPVITHLINLSFEGNVFPTAWKKAIVAPIFKSGDNYEVSNYRPISILPVFSKVAEKIVLEQLTSHLNTIEAGLHCMQFGFRVNYSTETATLHLIEQIKSKVDKGGFVGTIFLDLRKAFDTVNHTVLLSKLSTFQFSSEALAWVSSYLSNREQCVKIKWGKSCDLHYTMGVPQGSVLGPLLFSLYINDLPQQCEGIQVQMYADDTVIFTYAKTAESAAEKLKAATEKITQWLEQSCLSLNISKTKGFFFSKTNVKPPDVDICINGEKIEIVNEFNYLGIILDSNLSFKKHIKKMVRNIKHNMANFRQIRQCLSFDVAKALMYATFFAHMSYCLTCWGKAGDTVIKPLKSLNKQALKILDKKNPTIFILVGS</sequence>
<dbReference type="CDD" id="cd01650">
    <property type="entry name" value="RT_nLTR_like"/>
    <property type="match status" value="1"/>
</dbReference>
<keyword evidence="3" id="KW-1185">Reference proteome</keyword>
<evidence type="ECO:0000259" key="1">
    <source>
        <dbReference type="PROSITE" id="PS50878"/>
    </source>
</evidence>
<name>A0A8C1JD21_CYPCA</name>
<evidence type="ECO:0000313" key="2">
    <source>
        <dbReference type="Ensembl" id="ENSCCRP00010030909.1"/>
    </source>
</evidence>
<proteinExistence type="predicted"/>
<feature type="domain" description="Reverse transcriptase" evidence="1">
    <location>
        <begin position="20"/>
        <end position="290"/>
    </location>
</feature>
<dbReference type="PROSITE" id="PS50878">
    <property type="entry name" value="RT_POL"/>
    <property type="match status" value="1"/>
</dbReference>
<dbReference type="SUPFAM" id="SSF56672">
    <property type="entry name" value="DNA/RNA polymerases"/>
    <property type="match status" value="1"/>
</dbReference>
<reference evidence="2" key="2">
    <citation type="submission" date="2025-09" db="UniProtKB">
        <authorList>
            <consortium name="Ensembl"/>
        </authorList>
    </citation>
    <scope>IDENTIFICATION</scope>
</reference>
<reference evidence="2" key="1">
    <citation type="submission" date="2025-08" db="UniProtKB">
        <authorList>
            <consortium name="Ensembl"/>
        </authorList>
    </citation>
    <scope>IDENTIFICATION</scope>
</reference>
<dbReference type="Pfam" id="PF00078">
    <property type="entry name" value="RVT_1"/>
    <property type="match status" value="1"/>
</dbReference>